<evidence type="ECO:0000256" key="2">
    <source>
        <dbReference type="ARBA" id="ARBA00022771"/>
    </source>
</evidence>
<dbReference type="OrthoDB" id="58233at2759"/>
<evidence type="ECO:0000313" key="7">
    <source>
        <dbReference type="EMBL" id="CAH0375997.1"/>
    </source>
</evidence>
<feature type="domain" description="MYND-type" evidence="6">
    <location>
        <begin position="299"/>
        <end position="336"/>
    </location>
</feature>
<reference evidence="7" key="1">
    <citation type="submission" date="2021-11" db="EMBL/GenBank/DDBJ databases">
        <authorList>
            <consortium name="Genoscope - CEA"/>
            <person name="William W."/>
        </authorList>
    </citation>
    <scope>NUCLEOTIDE SEQUENCE</scope>
</reference>
<evidence type="ECO:0000256" key="5">
    <source>
        <dbReference type="SAM" id="MobiDB-lite"/>
    </source>
</evidence>
<evidence type="ECO:0000313" key="8">
    <source>
        <dbReference type="Proteomes" id="UP000789595"/>
    </source>
</evidence>
<name>A0A8J2X0N0_9STRA</name>
<accession>A0A8J2X0N0</accession>
<dbReference type="AlphaFoldDB" id="A0A8J2X0N0"/>
<gene>
    <name evidence="7" type="ORF">PECAL_5P05500</name>
</gene>
<dbReference type="Pfam" id="PF01753">
    <property type="entry name" value="zf-MYND"/>
    <property type="match status" value="1"/>
</dbReference>
<keyword evidence="8" id="KW-1185">Reference proteome</keyword>
<dbReference type="EMBL" id="CAKKNE010000005">
    <property type="protein sequence ID" value="CAH0375997.1"/>
    <property type="molecule type" value="Genomic_DNA"/>
</dbReference>
<dbReference type="PROSITE" id="PS50865">
    <property type="entry name" value="ZF_MYND_2"/>
    <property type="match status" value="1"/>
</dbReference>
<organism evidence="7 8">
    <name type="scientific">Pelagomonas calceolata</name>
    <dbReference type="NCBI Taxonomy" id="35677"/>
    <lineage>
        <taxon>Eukaryota</taxon>
        <taxon>Sar</taxon>
        <taxon>Stramenopiles</taxon>
        <taxon>Ochrophyta</taxon>
        <taxon>Pelagophyceae</taxon>
        <taxon>Pelagomonadales</taxon>
        <taxon>Pelagomonadaceae</taxon>
        <taxon>Pelagomonas</taxon>
    </lineage>
</organism>
<proteinExistence type="predicted"/>
<evidence type="ECO:0000256" key="1">
    <source>
        <dbReference type="ARBA" id="ARBA00022723"/>
    </source>
</evidence>
<feature type="compositionally biased region" description="Basic and acidic residues" evidence="5">
    <location>
        <begin position="581"/>
        <end position="592"/>
    </location>
</feature>
<dbReference type="Proteomes" id="UP000789595">
    <property type="component" value="Unassembled WGS sequence"/>
</dbReference>
<sequence>MAAEEAKPWLHELTAADLYAHCRIADERRALDLTASYSAWLPYRVPPPREASNEDLDALKSFYVELLQNPARIFDDVLDGPSTANDGRAVLLYALEYAMLTRGARCEAGGLGAENFPLHLPCKRIATNGRLLRWCRDALRAPQDRRAALIISCVGLLRMVGDLLKKPRAAYEDFLGAGGYEALWDDVVACLRHFDARAGRPDAFPPQAIAELMLLGLDVGNHLDLPSEALTLCPARHRDFFVEALEQARPQLDAHTYNALHDILVAPSEGFLGRAARFQQEASEFKARNKAARRRICDGPNCSNAAPFKCNRCGLVSYCSRECQTRHWKQGHKQLCRPTAGGGAAAAAATAKARTGPSPLLAKQDKLLRENGGDYMLDVDAEKYVAIDFANPMGAVFFKMLRLKAAGGCRRSLWMMYDQLRGFVKEPAMQRQLRKQLRGEYGVDPEACKNAPVTGSVSAADVQAVMSGVDEAQIGDQLSRESETDPQVRGALAAAGARMPPPRYSAETEAFARSKGSYDTEEGSAAFIFEKVLTSRLELLGWASRDREDSDASYDLERWTANCGGDAEMARRVIAEARARVERHVLEGTRPDDSDDTDEEARRPAPAKPSGGRKKGKKGRRKK</sequence>
<keyword evidence="3" id="KW-0862">Zinc</keyword>
<keyword evidence="2 4" id="KW-0863">Zinc-finger</keyword>
<protein>
    <recommendedName>
        <fullName evidence="6">MYND-type domain-containing protein</fullName>
    </recommendedName>
</protein>
<feature type="compositionally biased region" description="Basic residues" evidence="5">
    <location>
        <begin position="611"/>
        <end position="623"/>
    </location>
</feature>
<dbReference type="GO" id="GO:0008270">
    <property type="term" value="F:zinc ion binding"/>
    <property type="evidence" value="ECO:0007669"/>
    <property type="project" value="UniProtKB-KW"/>
</dbReference>
<dbReference type="Gene3D" id="6.10.140.2220">
    <property type="match status" value="1"/>
</dbReference>
<feature type="region of interest" description="Disordered" evidence="5">
    <location>
        <begin position="581"/>
        <end position="623"/>
    </location>
</feature>
<evidence type="ECO:0000256" key="3">
    <source>
        <dbReference type="ARBA" id="ARBA00022833"/>
    </source>
</evidence>
<evidence type="ECO:0000256" key="4">
    <source>
        <dbReference type="PROSITE-ProRule" id="PRU00134"/>
    </source>
</evidence>
<keyword evidence="1" id="KW-0479">Metal-binding</keyword>
<evidence type="ECO:0000259" key="6">
    <source>
        <dbReference type="PROSITE" id="PS50865"/>
    </source>
</evidence>
<dbReference type="SUPFAM" id="SSF144232">
    <property type="entry name" value="HIT/MYND zinc finger-like"/>
    <property type="match status" value="1"/>
</dbReference>
<dbReference type="InterPro" id="IPR002893">
    <property type="entry name" value="Znf_MYND"/>
</dbReference>
<comment type="caution">
    <text evidence="7">The sequence shown here is derived from an EMBL/GenBank/DDBJ whole genome shotgun (WGS) entry which is preliminary data.</text>
</comment>